<dbReference type="AlphaFoldDB" id="A0A0R3PF62"/>
<sequence>MVMLQYASVAFPMLPYIQIDYAHYFRLAQCQAMCTQKVG</sequence>
<reference evidence="1 2" key="2">
    <citation type="submission" date="2018-11" db="EMBL/GenBank/DDBJ databases">
        <authorList>
            <consortium name="Pathogen Informatics"/>
        </authorList>
    </citation>
    <scope>NUCLEOTIDE SEQUENCE [LARGE SCALE GENOMIC DNA]</scope>
    <source>
        <strain evidence="1 2">Costa Rica</strain>
    </source>
</reference>
<name>A0A0R3PF62_ANGCS</name>
<dbReference type="WBParaSite" id="ACOC_0000278501-mRNA-1">
    <property type="protein sequence ID" value="ACOC_0000278501-mRNA-1"/>
    <property type="gene ID" value="ACOC_0000278501"/>
</dbReference>
<dbReference type="OrthoDB" id="5871266at2759"/>
<dbReference type="EMBL" id="UYYA01000633">
    <property type="protein sequence ID" value="VDM54371.1"/>
    <property type="molecule type" value="Genomic_DNA"/>
</dbReference>
<protein>
    <submittedName>
        <fullName evidence="3">Alpha/beta hydrolase</fullName>
    </submittedName>
</protein>
<organism evidence="3">
    <name type="scientific">Angiostrongylus costaricensis</name>
    <name type="common">Nematode worm</name>
    <dbReference type="NCBI Taxonomy" id="334426"/>
    <lineage>
        <taxon>Eukaryota</taxon>
        <taxon>Metazoa</taxon>
        <taxon>Ecdysozoa</taxon>
        <taxon>Nematoda</taxon>
        <taxon>Chromadorea</taxon>
        <taxon>Rhabditida</taxon>
        <taxon>Rhabditina</taxon>
        <taxon>Rhabditomorpha</taxon>
        <taxon>Strongyloidea</taxon>
        <taxon>Metastrongylidae</taxon>
        <taxon>Angiostrongylus</taxon>
    </lineage>
</organism>
<keyword evidence="2" id="KW-1185">Reference proteome</keyword>
<reference evidence="3" key="1">
    <citation type="submission" date="2017-02" db="UniProtKB">
        <authorList>
            <consortium name="WormBaseParasite"/>
        </authorList>
    </citation>
    <scope>IDENTIFICATION</scope>
</reference>
<accession>A0A0R3PF62</accession>
<evidence type="ECO:0000313" key="1">
    <source>
        <dbReference type="EMBL" id="VDM54371.1"/>
    </source>
</evidence>
<evidence type="ECO:0000313" key="2">
    <source>
        <dbReference type="Proteomes" id="UP000267027"/>
    </source>
</evidence>
<dbReference type="Proteomes" id="UP000267027">
    <property type="component" value="Unassembled WGS sequence"/>
</dbReference>
<gene>
    <name evidence="1" type="ORF">ACOC_LOCUS2786</name>
</gene>
<evidence type="ECO:0000313" key="3">
    <source>
        <dbReference type="WBParaSite" id="ACOC_0000278501-mRNA-1"/>
    </source>
</evidence>
<proteinExistence type="predicted"/>